<comment type="caution">
    <text evidence="1">The sequence shown here is derived from an EMBL/GenBank/DDBJ whole genome shotgun (WGS) entry which is preliminary data.</text>
</comment>
<dbReference type="AlphaFoldDB" id="A0A495VG47"/>
<gene>
    <name evidence="1" type="ORF">BDD21_5149</name>
</gene>
<sequence>MSQRKVTQISANISSETRDRLERYVRARGLKKGFVIEQALLHHLQAIAELPEDTLVPPRLIITSDSGQRVLERLDAKEQPNQAMQALFDETLDPAPGDPA</sequence>
<proteinExistence type="predicted"/>
<reference evidence="1 2" key="1">
    <citation type="submission" date="2018-10" db="EMBL/GenBank/DDBJ databases">
        <title>Genomic Encyclopedia of Archaeal and Bacterial Type Strains, Phase II (KMG-II): from individual species to whole genera.</title>
        <authorList>
            <person name="Goeker M."/>
        </authorList>
    </citation>
    <scope>NUCLEOTIDE SEQUENCE [LARGE SCALE GENOMIC DNA]</scope>
    <source>
        <strain evidence="1 2">DSM 235</strain>
    </source>
</reference>
<dbReference type="RefSeq" id="WP_245969821.1">
    <property type="nucleotide sequence ID" value="NZ_RBXL01000001.1"/>
</dbReference>
<protein>
    <submittedName>
        <fullName evidence="1">Uncharacterized protein</fullName>
    </submittedName>
</protein>
<evidence type="ECO:0000313" key="2">
    <source>
        <dbReference type="Proteomes" id="UP000274556"/>
    </source>
</evidence>
<accession>A0A495VG47</accession>
<name>A0A495VG47_9GAMM</name>
<keyword evidence="2" id="KW-1185">Reference proteome</keyword>
<evidence type="ECO:0000313" key="1">
    <source>
        <dbReference type="EMBL" id="RKT47553.1"/>
    </source>
</evidence>
<dbReference type="Proteomes" id="UP000274556">
    <property type="component" value="Unassembled WGS sequence"/>
</dbReference>
<organism evidence="1 2">
    <name type="scientific">Thiocapsa rosea</name>
    <dbReference type="NCBI Taxonomy" id="69360"/>
    <lineage>
        <taxon>Bacteria</taxon>
        <taxon>Pseudomonadati</taxon>
        <taxon>Pseudomonadota</taxon>
        <taxon>Gammaproteobacteria</taxon>
        <taxon>Chromatiales</taxon>
        <taxon>Chromatiaceae</taxon>
        <taxon>Thiocapsa</taxon>
    </lineage>
</organism>
<dbReference type="EMBL" id="RBXL01000001">
    <property type="protein sequence ID" value="RKT47553.1"/>
    <property type="molecule type" value="Genomic_DNA"/>
</dbReference>